<dbReference type="Proteomes" id="UP001642406">
    <property type="component" value="Unassembled WGS sequence"/>
</dbReference>
<reference evidence="2 3" key="1">
    <citation type="submission" date="2024-01" db="EMBL/GenBank/DDBJ databases">
        <authorList>
            <person name="Allen C."/>
            <person name="Tagirdzhanova G."/>
        </authorList>
    </citation>
    <scope>NUCLEOTIDE SEQUENCE [LARGE SCALE GENOMIC DNA]</scope>
</reference>
<keyword evidence="3" id="KW-1185">Reference proteome</keyword>
<name>A0ABP0BGD0_9PEZI</name>
<evidence type="ECO:0000256" key="1">
    <source>
        <dbReference type="SAM" id="MobiDB-lite"/>
    </source>
</evidence>
<accession>A0ABP0BGD0</accession>
<dbReference type="EMBL" id="CAWUHC010000023">
    <property type="protein sequence ID" value="CAK7218294.1"/>
    <property type="molecule type" value="Genomic_DNA"/>
</dbReference>
<comment type="caution">
    <text evidence="2">The sequence shown here is derived from an EMBL/GenBank/DDBJ whole genome shotgun (WGS) entry which is preliminary data.</text>
</comment>
<organism evidence="2 3">
    <name type="scientific">Sporothrix bragantina</name>
    <dbReference type="NCBI Taxonomy" id="671064"/>
    <lineage>
        <taxon>Eukaryota</taxon>
        <taxon>Fungi</taxon>
        <taxon>Dikarya</taxon>
        <taxon>Ascomycota</taxon>
        <taxon>Pezizomycotina</taxon>
        <taxon>Sordariomycetes</taxon>
        <taxon>Sordariomycetidae</taxon>
        <taxon>Ophiostomatales</taxon>
        <taxon>Ophiostomataceae</taxon>
        <taxon>Sporothrix</taxon>
    </lineage>
</organism>
<proteinExistence type="predicted"/>
<protein>
    <submittedName>
        <fullName evidence="2">Uncharacterized protein</fullName>
    </submittedName>
</protein>
<gene>
    <name evidence="2" type="ORF">SBRCBS47491_003461</name>
</gene>
<feature type="region of interest" description="Disordered" evidence="1">
    <location>
        <begin position="569"/>
        <end position="588"/>
    </location>
</feature>
<sequence>MAPKLPPTATLASLPTELLVQIFEEAFPAHERFHFIEEQENPPYLIYMENQERLVSIINNDGNVLPPRIKIKIDPLQAAYFEVYKSLPAIMRFRDPKPSWLYSWGPMLTRLLQHSEALRTMVISMPGAAFLPAISVTEDGFSEKKAASYGNCLDLPHLTTLYIDAMSKDSGLGGILDTGGMLLRSCPNLERLMVSNVDLVIPPPQMKMNDANKGRFVLAATKPVKLENTTTKEQRQEAAARDAEPPVFSYKGRIPEGCERADPRLRSLTKTFTGRTFINAMLPWASTLKTLRVTVQDDYEFLMRMYEVHGDPDDIANDVPSPLNSPSYTELLTKFSALEHLELHTSMFDGLHGAEAEQHNTHDLAFDPQEAHNRVRMSQMLIPSEARNIYLLQGADRTKNDFIWGAGGSSVVDEARAFAEKNPGASFKVVTEDTRGLKFDIGTEDTPGYVYKADRYVSDGLVRLLPQTLKTLTLHTPHQESAWFGYYSCRPAILGLLRAVRRGEFPHLTHIRIDPDYYKDMVSLDMPSATASVGSKDVRTVELNVRYASYYIDESKAPRKLYLQARKAYAAEKPSKKQGKKYAPFFQR</sequence>
<evidence type="ECO:0000313" key="2">
    <source>
        <dbReference type="EMBL" id="CAK7218294.1"/>
    </source>
</evidence>
<evidence type="ECO:0000313" key="3">
    <source>
        <dbReference type="Proteomes" id="UP001642406"/>
    </source>
</evidence>